<proteinExistence type="predicted"/>
<evidence type="ECO:0000313" key="2">
    <source>
        <dbReference type="Proteomes" id="UP000199459"/>
    </source>
</evidence>
<dbReference type="AlphaFoldDB" id="A0A1H8GK74"/>
<dbReference type="RefSeq" id="WP_090633403.1">
    <property type="nucleotide sequence ID" value="NZ_FOCP01000018.1"/>
</dbReference>
<evidence type="ECO:0000313" key="1">
    <source>
        <dbReference type="EMBL" id="SEN44210.1"/>
    </source>
</evidence>
<protein>
    <submittedName>
        <fullName evidence="1">Uncharacterized protein</fullName>
    </submittedName>
</protein>
<dbReference type="Proteomes" id="UP000199459">
    <property type="component" value="Unassembled WGS sequence"/>
</dbReference>
<organism evidence="1 2">
    <name type="scientific">Nitrosomonas marina</name>
    <dbReference type="NCBI Taxonomy" id="917"/>
    <lineage>
        <taxon>Bacteria</taxon>
        <taxon>Pseudomonadati</taxon>
        <taxon>Pseudomonadota</taxon>
        <taxon>Betaproteobacteria</taxon>
        <taxon>Nitrosomonadales</taxon>
        <taxon>Nitrosomonadaceae</taxon>
        <taxon>Nitrosomonas</taxon>
    </lineage>
</organism>
<dbReference type="InterPro" id="IPR036410">
    <property type="entry name" value="HSP_DnaJ_Cys-rich_dom_sf"/>
</dbReference>
<gene>
    <name evidence="1" type="ORF">SAMN05216325_11862</name>
</gene>
<accession>A0A1H8GK74</accession>
<sequence length="188" mass="21380">MKKPSLPDIFYNVCNQHQKARPIMQKPYICGNHVVSTDMSMIIIADKNKYDTSGLEESADSLSENTEKIINRIKQTECIKPWQKIDIDDDEIVSFMDAKVTHGECYECDGNGYVYLSTSFNEYEIECLSCDGTGDHPTIPIWGHVCVDQVRVNPCYIFLINNADSYNTIDNQLFFRIGEISGTVLGMR</sequence>
<name>A0A1H8GK74_9PROT</name>
<dbReference type="EMBL" id="FOCP01000018">
    <property type="protein sequence ID" value="SEN44210.1"/>
    <property type="molecule type" value="Genomic_DNA"/>
</dbReference>
<dbReference type="SUPFAM" id="SSF57938">
    <property type="entry name" value="DnaJ/Hsp40 cysteine-rich domain"/>
    <property type="match status" value="1"/>
</dbReference>
<reference evidence="1 2" key="1">
    <citation type="submission" date="2016-10" db="EMBL/GenBank/DDBJ databases">
        <authorList>
            <person name="de Groot N.N."/>
        </authorList>
    </citation>
    <scope>NUCLEOTIDE SEQUENCE [LARGE SCALE GENOMIC DNA]</scope>
    <source>
        <strain evidence="1 2">Nm22</strain>
    </source>
</reference>